<name>A0A5B8LFM7_9SPHN</name>
<dbReference type="InterPro" id="IPR019587">
    <property type="entry name" value="Polyketide_cyclase/dehydratase"/>
</dbReference>
<evidence type="ECO:0000313" key="2">
    <source>
        <dbReference type="EMBL" id="QDZ07058.1"/>
    </source>
</evidence>
<protein>
    <submittedName>
        <fullName evidence="2">ATPase</fullName>
    </submittedName>
</protein>
<dbReference type="OrthoDB" id="5735475at2"/>
<reference evidence="2 3" key="1">
    <citation type="submission" date="2019-07" db="EMBL/GenBank/DDBJ databases">
        <title>Full genome sequence of Sphingomonas sp. 4R-6-7(HKS19).</title>
        <authorList>
            <person name="Im W.-T."/>
        </authorList>
    </citation>
    <scope>NUCLEOTIDE SEQUENCE [LARGE SCALE GENOMIC DNA]</scope>
    <source>
        <strain evidence="2 3">HKS19</strain>
    </source>
</reference>
<feature type="signal peptide" evidence="1">
    <location>
        <begin position="1"/>
        <end position="19"/>
    </location>
</feature>
<dbReference type="Pfam" id="PF10604">
    <property type="entry name" value="Polyketide_cyc2"/>
    <property type="match status" value="1"/>
</dbReference>
<sequence>MLRFTAFAPLALIASPATADVVDSSAAGFTVSKTVSIAATPDAVWETLRAPQRWWAKEHTWSGDSTNLYIDSQATGCFCEKLPGRGSVAHARLIFVDKGKLLRMEGAFGPLQAYAMTGVMTFELSPDGDKATTLKMTYTVSGYMSGGFEKMAAPVDGVLGEQVAALKAAAEAPPPAK</sequence>
<dbReference type="Proteomes" id="UP000315673">
    <property type="component" value="Chromosome"/>
</dbReference>
<organism evidence="2 3">
    <name type="scientific">Sphingomonas panacisoli</name>
    <dbReference type="NCBI Taxonomy" id="1813879"/>
    <lineage>
        <taxon>Bacteria</taxon>
        <taxon>Pseudomonadati</taxon>
        <taxon>Pseudomonadota</taxon>
        <taxon>Alphaproteobacteria</taxon>
        <taxon>Sphingomonadales</taxon>
        <taxon>Sphingomonadaceae</taxon>
        <taxon>Sphingomonas</taxon>
    </lineage>
</organism>
<keyword evidence="1" id="KW-0732">Signal</keyword>
<dbReference type="RefSeq" id="WP_146570141.1">
    <property type="nucleotide sequence ID" value="NZ_CP042306.1"/>
</dbReference>
<dbReference type="Gene3D" id="3.30.530.20">
    <property type="match status" value="1"/>
</dbReference>
<dbReference type="InterPro" id="IPR023393">
    <property type="entry name" value="START-like_dom_sf"/>
</dbReference>
<dbReference type="SUPFAM" id="SSF55961">
    <property type="entry name" value="Bet v1-like"/>
    <property type="match status" value="1"/>
</dbReference>
<gene>
    <name evidence="2" type="ORF">FPZ24_05820</name>
</gene>
<keyword evidence="3" id="KW-1185">Reference proteome</keyword>
<feature type="chain" id="PRO_5022725113" evidence="1">
    <location>
        <begin position="20"/>
        <end position="177"/>
    </location>
</feature>
<evidence type="ECO:0000256" key="1">
    <source>
        <dbReference type="SAM" id="SignalP"/>
    </source>
</evidence>
<dbReference type="AlphaFoldDB" id="A0A5B8LFM7"/>
<accession>A0A5B8LFM7</accession>
<proteinExistence type="predicted"/>
<dbReference type="KEGG" id="spai:FPZ24_05820"/>
<evidence type="ECO:0000313" key="3">
    <source>
        <dbReference type="Proteomes" id="UP000315673"/>
    </source>
</evidence>
<dbReference type="EMBL" id="CP042306">
    <property type="protein sequence ID" value="QDZ07058.1"/>
    <property type="molecule type" value="Genomic_DNA"/>
</dbReference>